<dbReference type="GO" id="GO:0051301">
    <property type="term" value="P:cell division"/>
    <property type="evidence" value="ECO:0007669"/>
    <property type="project" value="UniProtKB-KW"/>
</dbReference>
<dbReference type="PANTHER" id="PTHR28672">
    <property type="entry name" value="ANAPHASE-PROMOTING COMPLEX SUBUNIT 13"/>
    <property type="match status" value="1"/>
</dbReference>
<keyword evidence="6" id="KW-0498">Mitosis</keyword>
<evidence type="ECO:0000256" key="2">
    <source>
        <dbReference type="ARBA" id="ARBA00004906"/>
    </source>
</evidence>
<comment type="pathway">
    <text evidence="2">Protein modification; protein ubiquitination.</text>
</comment>
<dbReference type="InterPro" id="IPR008401">
    <property type="entry name" value="Apc13"/>
</dbReference>
<organism evidence="11 12">
    <name type="scientific">Zingiber officinale</name>
    <name type="common">Ginger</name>
    <name type="synonym">Amomum zingiber</name>
    <dbReference type="NCBI Taxonomy" id="94328"/>
    <lineage>
        <taxon>Eukaryota</taxon>
        <taxon>Viridiplantae</taxon>
        <taxon>Streptophyta</taxon>
        <taxon>Embryophyta</taxon>
        <taxon>Tracheophyta</taxon>
        <taxon>Spermatophyta</taxon>
        <taxon>Magnoliopsida</taxon>
        <taxon>Liliopsida</taxon>
        <taxon>Zingiberales</taxon>
        <taxon>Zingiberaceae</taxon>
        <taxon>Zingiber</taxon>
    </lineage>
</organism>
<evidence type="ECO:0000256" key="6">
    <source>
        <dbReference type="ARBA" id="ARBA00022776"/>
    </source>
</evidence>
<dbReference type="GO" id="GO:0070979">
    <property type="term" value="P:protein K11-linked ubiquitination"/>
    <property type="evidence" value="ECO:0007669"/>
    <property type="project" value="TreeGrafter"/>
</dbReference>
<evidence type="ECO:0000256" key="7">
    <source>
        <dbReference type="ARBA" id="ARBA00022786"/>
    </source>
</evidence>
<keyword evidence="12" id="KW-1185">Reference proteome</keyword>
<evidence type="ECO:0000313" key="12">
    <source>
        <dbReference type="Proteomes" id="UP000734854"/>
    </source>
</evidence>
<evidence type="ECO:0000256" key="5">
    <source>
        <dbReference type="ARBA" id="ARBA00022618"/>
    </source>
</evidence>
<keyword evidence="9" id="KW-0131">Cell cycle</keyword>
<dbReference type="PANTHER" id="PTHR28672:SF1">
    <property type="entry name" value="ANAPHASE-PROMOTING COMPLEX SUBUNIT 13"/>
    <property type="match status" value="1"/>
</dbReference>
<keyword evidence="7" id="KW-0833">Ubl conjugation pathway</keyword>
<evidence type="ECO:0000313" key="11">
    <source>
        <dbReference type="EMBL" id="KAG6528806.1"/>
    </source>
</evidence>
<dbReference type="Proteomes" id="UP000734854">
    <property type="component" value="Unassembled WGS sequence"/>
</dbReference>
<accession>A0A8J5HJJ4</accession>
<feature type="compositionally biased region" description="Basic and acidic residues" evidence="10">
    <location>
        <begin position="122"/>
        <end position="133"/>
    </location>
</feature>
<protein>
    <recommendedName>
        <fullName evidence="4">Anaphase-promoting complex subunit 13</fullName>
    </recommendedName>
</protein>
<evidence type="ECO:0000256" key="8">
    <source>
        <dbReference type="ARBA" id="ARBA00023242"/>
    </source>
</evidence>
<dbReference type="AlphaFoldDB" id="A0A8J5HJJ4"/>
<proteinExistence type="inferred from homology"/>
<evidence type="ECO:0000256" key="4">
    <source>
        <dbReference type="ARBA" id="ARBA00013935"/>
    </source>
</evidence>
<dbReference type="GO" id="GO:0005680">
    <property type="term" value="C:anaphase-promoting complex"/>
    <property type="evidence" value="ECO:0007669"/>
    <property type="project" value="InterPro"/>
</dbReference>
<feature type="region of interest" description="Disordered" evidence="10">
    <location>
        <begin position="101"/>
        <end position="133"/>
    </location>
</feature>
<sequence length="145" mass="15994">MPCLFYSVVEYLSTSHRLLDPPLSLVTRGGKASDGGVLQGNLANILLARRGSPSLLVIGITMVCPKADKINEALTEMAEQQMRLSMGILIDIVDDEWMRDTLPDDDIPLPSVMADKADDAEDSHQESQQAEKDEWRDLALENLQA</sequence>
<comment type="subcellular location">
    <subcellularLocation>
        <location evidence="1">Nucleus</location>
    </subcellularLocation>
</comment>
<evidence type="ECO:0000256" key="9">
    <source>
        <dbReference type="ARBA" id="ARBA00023306"/>
    </source>
</evidence>
<comment type="caution">
    <text evidence="11">The sequence shown here is derived from an EMBL/GenBank/DDBJ whole genome shotgun (WGS) entry which is preliminary data.</text>
</comment>
<reference evidence="11 12" key="1">
    <citation type="submission" date="2020-08" db="EMBL/GenBank/DDBJ databases">
        <title>Plant Genome Project.</title>
        <authorList>
            <person name="Zhang R.-G."/>
        </authorList>
    </citation>
    <scope>NUCLEOTIDE SEQUENCE [LARGE SCALE GENOMIC DNA]</scope>
    <source>
        <tissue evidence="11">Rhizome</tissue>
    </source>
</reference>
<keyword evidence="5" id="KW-0132">Cell division</keyword>
<evidence type="ECO:0000256" key="1">
    <source>
        <dbReference type="ARBA" id="ARBA00004123"/>
    </source>
</evidence>
<evidence type="ECO:0000256" key="3">
    <source>
        <dbReference type="ARBA" id="ARBA00006940"/>
    </source>
</evidence>
<evidence type="ECO:0000256" key="10">
    <source>
        <dbReference type="SAM" id="MobiDB-lite"/>
    </source>
</evidence>
<dbReference type="EMBL" id="JACMSC010000003">
    <property type="protein sequence ID" value="KAG6528806.1"/>
    <property type="molecule type" value="Genomic_DNA"/>
</dbReference>
<gene>
    <name evidence="11" type="ORF">ZIOFF_010991</name>
</gene>
<comment type="similarity">
    <text evidence="3">Belongs to the APC13 family.</text>
</comment>
<keyword evidence="8" id="KW-0539">Nucleus</keyword>
<name>A0A8J5HJJ4_ZINOF</name>